<organism evidence="2 3">
    <name type="scientific">Luteimonas gilva</name>
    <dbReference type="NCBI Taxonomy" id="2572684"/>
    <lineage>
        <taxon>Bacteria</taxon>
        <taxon>Pseudomonadati</taxon>
        <taxon>Pseudomonadota</taxon>
        <taxon>Gammaproteobacteria</taxon>
        <taxon>Lysobacterales</taxon>
        <taxon>Lysobacteraceae</taxon>
        <taxon>Luteimonas</taxon>
    </lineage>
</organism>
<keyword evidence="2" id="KW-0645">Protease</keyword>
<evidence type="ECO:0000256" key="1">
    <source>
        <dbReference type="SAM" id="MobiDB-lite"/>
    </source>
</evidence>
<evidence type="ECO:0000313" key="3">
    <source>
        <dbReference type="Proteomes" id="UP000308707"/>
    </source>
</evidence>
<feature type="region of interest" description="Disordered" evidence="1">
    <location>
        <begin position="1"/>
        <end position="46"/>
    </location>
</feature>
<dbReference type="GO" id="GO:0030246">
    <property type="term" value="F:carbohydrate binding"/>
    <property type="evidence" value="ECO:0007669"/>
    <property type="project" value="InterPro"/>
</dbReference>
<dbReference type="Gene3D" id="2.60.40.1120">
    <property type="entry name" value="Carboxypeptidase-like, regulatory domain"/>
    <property type="match status" value="1"/>
</dbReference>
<protein>
    <submittedName>
        <fullName evidence="2">Carboxypeptidase regulatory-like domain-containing protein</fullName>
    </submittedName>
</protein>
<reference evidence="2 3" key="1">
    <citation type="submission" date="2019-04" db="EMBL/GenBank/DDBJ databases">
        <title>Reference strain of H23.</title>
        <authorList>
            <person name="Luo X."/>
        </authorList>
    </citation>
    <scope>NUCLEOTIDE SEQUENCE [LARGE SCALE GENOMIC DNA]</scope>
    <source>
        <strain evidence="2 3">H23</strain>
    </source>
</reference>
<comment type="caution">
    <text evidence="2">The sequence shown here is derived from an EMBL/GenBank/DDBJ whole genome shotgun (WGS) entry which is preliminary data.</text>
</comment>
<name>A0A4U5JSY4_9GAMM</name>
<gene>
    <name evidence="2" type="ORF">FCE95_15040</name>
</gene>
<dbReference type="Proteomes" id="UP000308707">
    <property type="component" value="Unassembled WGS sequence"/>
</dbReference>
<dbReference type="EMBL" id="SZUA01000003">
    <property type="protein sequence ID" value="TKR29459.1"/>
    <property type="molecule type" value="Genomic_DNA"/>
</dbReference>
<dbReference type="SUPFAM" id="SSF49452">
    <property type="entry name" value="Starch-binding domain-like"/>
    <property type="match status" value="1"/>
</dbReference>
<keyword evidence="3" id="KW-1185">Reference proteome</keyword>
<evidence type="ECO:0000313" key="2">
    <source>
        <dbReference type="EMBL" id="TKR29459.1"/>
    </source>
</evidence>
<accession>A0A4U5JSY4</accession>
<proteinExistence type="predicted"/>
<dbReference type="OrthoDB" id="5958403at2"/>
<dbReference type="AlphaFoldDB" id="A0A4U5JSY4"/>
<keyword evidence="2" id="KW-0121">Carboxypeptidase</keyword>
<keyword evidence="2" id="KW-0378">Hydrolase</keyword>
<dbReference type="GO" id="GO:0004180">
    <property type="term" value="F:carboxypeptidase activity"/>
    <property type="evidence" value="ECO:0007669"/>
    <property type="project" value="UniProtKB-KW"/>
</dbReference>
<sequence length="156" mass="16441">MPRGDERLQSPPMTFDTGEREKAPLRIAAAQSRPATKDGKRRHSPLFSGPANMISATNTLKKTACALIVVLGFAAASAQAQKSSGNIIGDAAKGDTVVVVGEGTGFHRDVAIDRDGRYNLRSIPPGDYVVTVKRADGSEAQPKKISVRAGATARVQ</sequence>
<dbReference type="Pfam" id="PF13620">
    <property type="entry name" value="CarboxypepD_reg"/>
    <property type="match status" value="1"/>
</dbReference>
<dbReference type="InterPro" id="IPR013784">
    <property type="entry name" value="Carb-bd-like_fold"/>
</dbReference>